<organism evidence="5 6">
    <name type="scientific">Roseivivax halotolerans</name>
    <dbReference type="NCBI Taxonomy" id="93684"/>
    <lineage>
        <taxon>Bacteria</taxon>
        <taxon>Pseudomonadati</taxon>
        <taxon>Pseudomonadota</taxon>
        <taxon>Alphaproteobacteria</taxon>
        <taxon>Rhodobacterales</taxon>
        <taxon>Roseobacteraceae</taxon>
        <taxon>Roseivivax</taxon>
    </lineage>
</organism>
<evidence type="ECO:0000313" key="6">
    <source>
        <dbReference type="Proteomes" id="UP000243106"/>
    </source>
</evidence>
<evidence type="ECO:0000259" key="4">
    <source>
        <dbReference type="Pfam" id="PF00535"/>
    </source>
</evidence>
<evidence type="ECO:0000256" key="3">
    <source>
        <dbReference type="ARBA" id="ARBA00022679"/>
    </source>
</evidence>
<evidence type="ECO:0000256" key="1">
    <source>
        <dbReference type="ARBA" id="ARBA00006739"/>
    </source>
</evidence>
<keyword evidence="3 5" id="KW-0808">Transferase</keyword>
<dbReference type="EMBL" id="FOXV01000007">
    <property type="protein sequence ID" value="SFQ48827.1"/>
    <property type="molecule type" value="Genomic_DNA"/>
</dbReference>
<gene>
    <name evidence="5" type="ORF">SAMN05421853_10719</name>
</gene>
<keyword evidence="2" id="KW-0328">Glycosyltransferase</keyword>
<dbReference type="Gene3D" id="3.90.550.10">
    <property type="entry name" value="Spore Coat Polysaccharide Biosynthesis Protein SpsA, Chain A"/>
    <property type="match status" value="1"/>
</dbReference>
<dbReference type="PANTHER" id="PTHR43179:SF12">
    <property type="entry name" value="GALACTOFURANOSYLTRANSFERASE GLFT2"/>
    <property type="match status" value="1"/>
</dbReference>
<dbReference type="Proteomes" id="UP000243106">
    <property type="component" value="Unassembled WGS sequence"/>
</dbReference>
<sequence>MVEGWVAAEAVRLVHGAASVSCPATLQRADVAASGLSGAGFCLSVPAMPGNLRRSAPPGLIFETGGPEAGINNLSLPRPPLGRWHLIPGFALRLLRAMPAAIGWRLTRNPHQRARVKALLGFSEVARPGPLLHGMIRSEPHDPPMAAPDVTVVLPVYNGFDLLLDVLTRIEAHTDIPWHLILIEDCSTDPRMRPFLQDWATEPARLSRVTLLENRENVGFIRSVNRGFRAALARKETGPILLLNSDAMLPAHWATRLLRPFAVHGRVASVTPASNAAEILSAPVICRDVPLRADMAEAIDQVAARLDPDGALADLPTGIGFCMAISRAWLSRCPRFDETFGRGYGEEVDWCRRILAMGGRHLGHMGVFVEHQGGASFGAEKASLLRRNNVRLSARYPGYEAAVAAFKSTDPLRTARLALGLAWAGAATPMAPVEVILGHSLGGGVERAIRDRVARGLASGRAVIRLDVGGAQRWTLRLITPWGESEGACDDTSTITELLSILPRKHIVYACGVGDRDPVELPTILRSLIGPADTAELEVHDYFPLSPSYTLLDSHGVFHGLPSLTSRDRAHRSRRPDGRDVSLAAWRAAWHGFAKQASITCFSEASAKLVRGAWPDLVPAITVAPHGLRLPSQVPVVRHPNRPPTLGILGAIGPQKGAAIVSALASLCAETGHPRLVVIGRIAPGFSLPPDILQTGPYRPEEIQSLAEQHGVTHWLIPSIWPETFCYALHEALATGRPVYGFDLGAQGETLASAWNGHVLPFLPDDPQAMARAVMTALATCALAERHAGITHMHRSPAALRHKLPRAAATGTDG</sequence>
<dbReference type="InterPro" id="IPR001173">
    <property type="entry name" value="Glyco_trans_2-like"/>
</dbReference>
<dbReference type="SUPFAM" id="SSF53448">
    <property type="entry name" value="Nucleotide-diphospho-sugar transferases"/>
    <property type="match status" value="1"/>
</dbReference>
<evidence type="ECO:0000256" key="2">
    <source>
        <dbReference type="ARBA" id="ARBA00022676"/>
    </source>
</evidence>
<name>A0A1I5YYB1_9RHOB</name>
<evidence type="ECO:0000313" key="5">
    <source>
        <dbReference type="EMBL" id="SFQ48827.1"/>
    </source>
</evidence>
<dbReference type="SUPFAM" id="SSF53756">
    <property type="entry name" value="UDP-Glycosyltransferase/glycogen phosphorylase"/>
    <property type="match status" value="1"/>
</dbReference>
<proteinExistence type="inferred from homology"/>
<dbReference type="STRING" id="93684.SAMN05421853_10719"/>
<feature type="domain" description="Glycosyltransferase 2-like" evidence="4">
    <location>
        <begin position="151"/>
        <end position="272"/>
    </location>
</feature>
<dbReference type="PANTHER" id="PTHR43179">
    <property type="entry name" value="RHAMNOSYLTRANSFERASE WBBL"/>
    <property type="match status" value="1"/>
</dbReference>
<accession>A0A1I5YYB1</accession>
<dbReference type="Pfam" id="PF00535">
    <property type="entry name" value="Glycos_transf_2"/>
    <property type="match status" value="1"/>
</dbReference>
<dbReference type="AlphaFoldDB" id="A0A1I5YYB1"/>
<comment type="similarity">
    <text evidence="1">Belongs to the glycosyltransferase 2 family.</text>
</comment>
<reference evidence="6" key="1">
    <citation type="submission" date="2016-10" db="EMBL/GenBank/DDBJ databases">
        <authorList>
            <person name="Varghese N."/>
            <person name="Submissions S."/>
        </authorList>
    </citation>
    <scope>NUCLEOTIDE SEQUENCE [LARGE SCALE GENOMIC DNA]</scope>
    <source>
        <strain evidence="6">JCM 10271</strain>
    </source>
</reference>
<dbReference type="InterPro" id="IPR029044">
    <property type="entry name" value="Nucleotide-diphossugar_trans"/>
</dbReference>
<dbReference type="Gene3D" id="3.40.50.2000">
    <property type="entry name" value="Glycogen Phosphorylase B"/>
    <property type="match status" value="1"/>
</dbReference>
<dbReference type="GO" id="GO:0016757">
    <property type="term" value="F:glycosyltransferase activity"/>
    <property type="evidence" value="ECO:0007669"/>
    <property type="project" value="UniProtKB-KW"/>
</dbReference>
<keyword evidence="6" id="KW-1185">Reference proteome</keyword>
<protein>
    <submittedName>
        <fullName evidence="5">Glycosyltransferase, GT2 family</fullName>
    </submittedName>
</protein>